<dbReference type="RefSeq" id="WP_338886083.1">
    <property type="nucleotide sequence ID" value="NZ_CP147846.1"/>
</dbReference>
<organism evidence="1 2">
    <name type="scientific">Rhodococcus sovatensis</name>
    <dbReference type="NCBI Taxonomy" id="1805840"/>
    <lineage>
        <taxon>Bacteria</taxon>
        <taxon>Bacillati</taxon>
        <taxon>Actinomycetota</taxon>
        <taxon>Actinomycetes</taxon>
        <taxon>Mycobacteriales</taxon>
        <taxon>Nocardiaceae</taxon>
        <taxon>Rhodococcus</taxon>
    </lineage>
</organism>
<name>A0ABZ2PCQ2_9NOCA</name>
<accession>A0ABZ2PCQ2</accession>
<proteinExistence type="predicted"/>
<gene>
    <name evidence="1" type="ORF">WDS16_15235</name>
</gene>
<reference evidence="1 2" key="1">
    <citation type="submission" date="2024-03" db="EMBL/GenBank/DDBJ databases">
        <title>Natural products discovery in diverse microorganisms through a two-stage MS feature dereplication strategy.</title>
        <authorList>
            <person name="Zhang R."/>
        </authorList>
    </citation>
    <scope>NUCLEOTIDE SEQUENCE [LARGE SCALE GENOMIC DNA]</scope>
    <source>
        <strain evidence="1 2">18930</strain>
    </source>
</reference>
<dbReference type="EMBL" id="CP147846">
    <property type="protein sequence ID" value="WXG66639.1"/>
    <property type="molecule type" value="Genomic_DNA"/>
</dbReference>
<protein>
    <submittedName>
        <fullName evidence="1">Uncharacterized protein</fullName>
    </submittedName>
</protein>
<sequence>MMDPHRKSWNYVAAMFSYEFQDGGVEYDTIESIHRGDVGEWVTALAQSGLFEKATVLEAEDTWKQQPRLLLDMLLLDADEVTRRRCIMAWSSLDRLAPIAQFG</sequence>
<evidence type="ECO:0000313" key="2">
    <source>
        <dbReference type="Proteomes" id="UP001432000"/>
    </source>
</evidence>
<evidence type="ECO:0000313" key="1">
    <source>
        <dbReference type="EMBL" id="WXG66639.1"/>
    </source>
</evidence>
<keyword evidence="2" id="KW-1185">Reference proteome</keyword>
<dbReference type="Proteomes" id="UP001432000">
    <property type="component" value="Chromosome"/>
</dbReference>